<proteinExistence type="predicted"/>
<feature type="region of interest" description="Disordered" evidence="1">
    <location>
        <begin position="34"/>
        <end position="58"/>
    </location>
</feature>
<name>A0A4R6Y7C6_9HYPH</name>
<dbReference type="Proteomes" id="UP000294958">
    <property type="component" value="Unassembled WGS sequence"/>
</dbReference>
<reference evidence="2 3" key="1">
    <citation type="submission" date="2019-03" db="EMBL/GenBank/DDBJ databases">
        <title>Genomic Encyclopedia of Type Strains, Phase IV (KMG-IV): sequencing the most valuable type-strain genomes for metagenomic binning, comparative biology and taxonomic classification.</title>
        <authorList>
            <person name="Goeker M."/>
        </authorList>
    </citation>
    <scope>NUCLEOTIDE SEQUENCE [LARGE SCALE GENOMIC DNA]</scope>
    <source>
        <strain evidence="2 3">DSM 11603</strain>
    </source>
</reference>
<evidence type="ECO:0000313" key="2">
    <source>
        <dbReference type="EMBL" id="TDR31227.1"/>
    </source>
</evidence>
<accession>A0A4R6Y7C6</accession>
<protein>
    <submittedName>
        <fullName evidence="2">Uncharacterized protein</fullName>
    </submittedName>
</protein>
<organism evidence="2 3">
    <name type="scientific">Aquamicrobium defluvii</name>
    <dbReference type="NCBI Taxonomy" id="69279"/>
    <lineage>
        <taxon>Bacteria</taxon>
        <taxon>Pseudomonadati</taxon>
        <taxon>Pseudomonadota</taxon>
        <taxon>Alphaproteobacteria</taxon>
        <taxon>Hyphomicrobiales</taxon>
        <taxon>Phyllobacteriaceae</taxon>
        <taxon>Aquamicrobium</taxon>
    </lineage>
</organism>
<comment type="caution">
    <text evidence="2">The sequence shown here is derived from an EMBL/GenBank/DDBJ whole genome shotgun (WGS) entry which is preliminary data.</text>
</comment>
<keyword evidence="3" id="KW-1185">Reference proteome</keyword>
<sequence length="58" mass="6367">MSAESPSTWTGKADIKDRLARSFFVLPGHERFTSGIARLEPPEEKRKPISPVAANSAQ</sequence>
<evidence type="ECO:0000313" key="3">
    <source>
        <dbReference type="Proteomes" id="UP000294958"/>
    </source>
</evidence>
<gene>
    <name evidence="2" type="ORF">DES43_13536</name>
</gene>
<dbReference type="AlphaFoldDB" id="A0A4R6Y7C6"/>
<evidence type="ECO:0000256" key="1">
    <source>
        <dbReference type="SAM" id="MobiDB-lite"/>
    </source>
</evidence>
<dbReference type="EMBL" id="SNZF01000035">
    <property type="protein sequence ID" value="TDR31227.1"/>
    <property type="molecule type" value="Genomic_DNA"/>
</dbReference>